<dbReference type="InterPro" id="IPR008775">
    <property type="entry name" value="Phytyl_CoA_dOase-like"/>
</dbReference>
<keyword evidence="1" id="KW-0560">Oxidoreductase</keyword>
<dbReference type="Pfam" id="PF05721">
    <property type="entry name" value="PhyH"/>
    <property type="match status" value="1"/>
</dbReference>
<dbReference type="PANTHER" id="PTHR20883">
    <property type="entry name" value="PHYTANOYL-COA DIOXYGENASE DOMAIN CONTAINING 1"/>
    <property type="match status" value="1"/>
</dbReference>
<gene>
    <name evidence="1" type="ORF">ACFSF0_16845</name>
</gene>
<evidence type="ECO:0000313" key="1">
    <source>
        <dbReference type="EMBL" id="MFD1712274.1"/>
    </source>
</evidence>
<keyword evidence="1" id="KW-0223">Dioxygenase</keyword>
<accession>A0ABW4KW69</accession>
<evidence type="ECO:0000313" key="2">
    <source>
        <dbReference type="Proteomes" id="UP001597304"/>
    </source>
</evidence>
<proteinExistence type="predicted"/>
<dbReference type="RefSeq" id="WP_147914258.1">
    <property type="nucleotide sequence ID" value="NZ_JBHUEJ010000037.1"/>
</dbReference>
<dbReference type="SUPFAM" id="SSF51197">
    <property type="entry name" value="Clavaminate synthase-like"/>
    <property type="match status" value="1"/>
</dbReference>
<dbReference type="Proteomes" id="UP001597304">
    <property type="component" value="Unassembled WGS sequence"/>
</dbReference>
<name>A0ABW4KW69_9BURK</name>
<dbReference type="GO" id="GO:0051213">
    <property type="term" value="F:dioxygenase activity"/>
    <property type="evidence" value="ECO:0007669"/>
    <property type="project" value="UniProtKB-KW"/>
</dbReference>
<protein>
    <submittedName>
        <fullName evidence="1">Phytanoyl-CoA dioxygenase family protein</fullName>
    </submittedName>
</protein>
<dbReference type="EMBL" id="JBHUEJ010000037">
    <property type="protein sequence ID" value="MFD1712274.1"/>
    <property type="molecule type" value="Genomic_DNA"/>
</dbReference>
<dbReference type="Gene3D" id="2.60.120.620">
    <property type="entry name" value="q2cbj1_9rhob like domain"/>
    <property type="match status" value="1"/>
</dbReference>
<reference evidence="2" key="1">
    <citation type="journal article" date="2019" name="Int. J. Syst. Evol. Microbiol.">
        <title>The Global Catalogue of Microorganisms (GCM) 10K type strain sequencing project: providing services to taxonomists for standard genome sequencing and annotation.</title>
        <authorList>
            <consortium name="The Broad Institute Genomics Platform"/>
            <consortium name="The Broad Institute Genome Sequencing Center for Infectious Disease"/>
            <person name="Wu L."/>
            <person name="Ma J."/>
        </authorList>
    </citation>
    <scope>NUCLEOTIDE SEQUENCE [LARGE SCALE GENOMIC DNA]</scope>
    <source>
        <strain evidence="2">LMG 29247</strain>
    </source>
</reference>
<keyword evidence="2" id="KW-1185">Reference proteome</keyword>
<comment type="caution">
    <text evidence="1">The sequence shown here is derived from an EMBL/GenBank/DDBJ whole genome shotgun (WGS) entry which is preliminary data.</text>
</comment>
<sequence>MSPPDLNARAERVVTPELAAAFARDGAVCLRQLLNADEVALLRAGIDANIATPSPRAKVASRPDDPGFFIEDFCNWQDNAAYRDVITQSPLAAAAARLMGSQQVRLYHDHMLTKEPGTRQKTPWHQDQPYYNIDGQQNVSFWIPVDPVARPSTLEFVAGSHRGPWLMPRTFMDHQAKWFPEGSLADLPDIEADRNAFPIVGWAVAPGDVIAFHMLSLHAAGGVAGGARRRVFSVRMLGDDITHAPRSWVTSPPFPGLADRLPAGVPMQDALFPLLWPTLDGALNAT</sequence>
<dbReference type="PANTHER" id="PTHR20883:SF49">
    <property type="entry name" value="PHYTANOYL-COA DIOXYGENASE"/>
    <property type="match status" value="1"/>
</dbReference>
<organism evidence="1 2">
    <name type="scientific">Ottowia flava</name>
    <dbReference type="NCBI Taxonomy" id="2675430"/>
    <lineage>
        <taxon>Bacteria</taxon>
        <taxon>Pseudomonadati</taxon>
        <taxon>Pseudomonadota</taxon>
        <taxon>Betaproteobacteria</taxon>
        <taxon>Burkholderiales</taxon>
        <taxon>Comamonadaceae</taxon>
        <taxon>Ottowia</taxon>
    </lineage>
</organism>